<dbReference type="PANTHER" id="PTHR43766:SF1">
    <property type="entry name" value="TRYPTOPHAN--TRNA LIGASE, MITOCHONDRIAL"/>
    <property type="match status" value="1"/>
</dbReference>
<dbReference type="SUPFAM" id="SSF52374">
    <property type="entry name" value="Nucleotidylyl transferase"/>
    <property type="match status" value="1"/>
</dbReference>
<evidence type="ECO:0000313" key="11">
    <source>
        <dbReference type="EMBL" id="RFU93915.1"/>
    </source>
</evidence>
<keyword evidence="6 10" id="KW-0648">Protein biosynthesis</keyword>
<dbReference type="GO" id="GO:0005829">
    <property type="term" value="C:cytosol"/>
    <property type="evidence" value="ECO:0007669"/>
    <property type="project" value="TreeGrafter"/>
</dbReference>
<accession>A0A372MDN5</accession>
<keyword evidence="5 10" id="KW-0067">ATP-binding</keyword>
<dbReference type="RefSeq" id="WP_117331292.1">
    <property type="nucleotide sequence ID" value="NZ_QUWK01000015.1"/>
</dbReference>
<dbReference type="InterPro" id="IPR002306">
    <property type="entry name" value="Trp-tRNA-ligase"/>
</dbReference>
<proteinExistence type="inferred from homology"/>
<evidence type="ECO:0000256" key="10">
    <source>
        <dbReference type="RuleBase" id="RU363036"/>
    </source>
</evidence>
<dbReference type="FunFam" id="1.10.240.10:FF:000005">
    <property type="entry name" value="Tryptophan--tRNA ligase"/>
    <property type="match status" value="1"/>
</dbReference>
<evidence type="ECO:0000256" key="9">
    <source>
        <dbReference type="NCBIfam" id="TIGR00233"/>
    </source>
</evidence>
<dbReference type="Gene3D" id="3.40.50.620">
    <property type="entry name" value="HUPs"/>
    <property type="match status" value="1"/>
</dbReference>
<gene>
    <name evidence="11" type="primary">trpS</name>
    <name evidence="11" type="ORF">DYP60_12180</name>
</gene>
<sequence length="330" mass="36836">METKQKRILTGDRTTGKLHLGHYVGSLKSRVELQHTYETFVLLADVQALTTHFEDPELINSSIYDVAIDNLSVGLDPEKVTLVQQSQITSIAELTVFYSMLVTVNQLRHNPTIKTEAKNYGYADLTYGFLGYPVSQTADITFCNADLVPVGEDQVPHIELARKIVRKFNDMYGTSIVEPQVKLSTVGRLAGLDGNAKMGKSMGNAIYLSDTPEAVWERVRNAVTDPARVTINIPGTPEICNVYKYHCVFNEAEKDNIAELCRTAQIGCVACKKRLNAALNAMLDPIREKRAYYEAHRGEVRDLIIEGTRKANVIGNENIHAIKEKMHVLI</sequence>
<dbReference type="CDD" id="cd00806">
    <property type="entry name" value="TrpRS_core"/>
    <property type="match status" value="1"/>
</dbReference>
<dbReference type="PRINTS" id="PR01039">
    <property type="entry name" value="TRNASYNTHTRP"/>
</dbReference>
<comment type="caution">
    <text evidence="11">The sequence shown here is derived from an EMBL/GenBank/DDBJ whole genome shotgun (WGS) entry which is preliminary data.</text>
</comment>
<reference evidence="11 12" key="2">
    <citation type="submission" date="2018-09" db="EMBL/GenBank/DDBJ databases">
        <title>Genome of Sphaerochaeta halotolerans strain 4-11.</title>
        <authorList>
            <person name="Nazina T.N."/>
            <person name="Sokolova D.S."/>
        </authorList>
    </citation>
    <scope>NUCLEOTIDE SEQUENCE [LARGE SCALE GENOMIC DNA]</scope>
    <source>
        <strain evidence="11 12">4-11</strain>
    </source>
</reference>
<dbReference type="GO" id="GO:0006436">
    <property type="term" value="P:tryptophanyl-tRNA aminoacylation"/>
    <property type="evidence" value="ECO:0007669"/>
    <property type="project" value="UniProtKB-UniRule"/>
</dbReference>
<evidence type="ECO:0000256" key="3">
    <source>
        <dbReference type="ARBA" id="ARBA00022598"/>
    </source>
</evidence>
<comment type="catalytic activity">
    <reaction evidence="8">
        <text>tRNA(Trp) + L-tryptophan + ATP = L-tryptophyl-tRNA(Trp) + AMP + diphosphate + H(+)</text>
        <dbReference type="Rhea" id="RHEA:24080"/>
        <dbReference type="Rhea" id="RHEA-COMP:9671"/>
        <dbReference type="Rhea" id="RHEA-COMP:9705"/>
        <dbReference type="ChEBI" id="CHEBI:15378"/>
        <dbReference type="ChEBI" id="CHEBI:30616"/>
        <dbReference type="ChEBI" id="CHEBI:33019"/>
        <dbReference type="ChEBI" id="CHEBI:57912"/>
        <dbReference type="ChEBI" id="CHEBI:78442"/>
        <dbReference type="ChEBI" id="CHEBI:78535"/>
        <dbReference type="ChEBI" id="CHEBI:456215"/>
        <dbReference type="EC" id="6.1.1.2"/>
    </reaction>
</comment>
<dbReference type="Proteomes" id="UP000264002">
    <property type="component" value="Unassembled WGS sequence"/>
</dbReference>
<evidence type="ECO:0000256" key="5">
    <source>
        <dbReference type="ARBA" id="ARBA00022840"/>
    </source>
</evidence>
<evidence type="ECO:0000256" key="4">
    <source>
        <dbReference type="ARBA" id="ARBA00022741"/>
    </source>
</evidence>
<comment type="similarity">
    <text evidence="1 10">Belongs to the class-I aminoacyl-tRNA synthetase family.</text>
</comment>
<dbReference type="PANTHER" id="PTHR43766">
    <property type="entry name" value="TRYPTOPHAN--TRNA LIGASE, MITOCHONDRIAL"/>
    <property type="match status" value="1"/>
</dbReference>
<dbReference type="InterPro" id="IPR002305">
    <property type="entry name" value="aa-tRNA-synth_Ic"/>
</dbReference>
<organism evidence="11 12">
    <name type="scientific">Sphaerochaeta halotolerans</name>
    <dbReference type="NCBI Taxonomy" id="2293840"/>
    <lineage>
        <taxon>Bacteria</taxon>
        <taxon>Pseudomonadati</taxon>
        <taxon>Spirochaetota</taxon>
        <taxon>Spirochaetia</taxon>
        <taxon>Spirochaetales</taxon>
        <taxon>Sphaerochaetaceae</taxon>
        <taxon>Sphaerochaeta</taxon>
    </lineage>
</organism>
<dbReference type="InterPro" id="IPR014729">
    <property type="entry name" value="Rossmann-like_a/b/a_fold"/>
</dbReference>
<dbReference type="AlphaFoldDB" id="A0A372MDN5"/>
<name>A0A372MDN5_9SPIR</name>
<keyword evidence="4 10" id="KW-0547">Nucleotide-binding</keyword>
<dbReference type="InterPro" id="IPR050203">
    <property type="entry name" value="Trp-tRNA_synthetase"/>
</dbReference>
<evidence type="ECO:0000256" key="2">
    <source>
        <dbReference type="ARBA" id="ARBA00013161"/>
    </source>
</evidence>
<dbReference type="EMBL" id="QUWK01000015">
    <property type="protein sequence ID" value="RFU93915.1"/>
    <property type="molecule type" value="Genomic_DNA"/>
</dbReference>
<evidence type="ECO:0000256" key="6">
    <source>
        <dbReference type="ARBA" id="ARBA00022917"/>
    </source>
</evidence>
<dbReference type="GO" id="GO:0005524">
    <property type="term" value="F:ATP binding"/>
    <property type="evidence" value="ECO:0007669"/>
    <property type="project" value="UniProtKB-KW"/>
</dbReference>
<keyword evidence="3 10" id="KW-0436">Ligase</keyword>
<dbReference type="Gene3D" id="1.10.240.10">
    <property type="entry name" value="Tyrosyl-Transfer RNA Synthetase"/>
    <property type="match status" value="1"/>
</dbReference>
<dbReference type="GO" id="GO:0004830">
    <property type="term" value="F:tryptophan-tRNA ligase activity"/>
    <property type="evidence" value="ECO:0007669"/>
    <property type="project" value="UniProtKB-UniRule"/>
</dbReference>
<keyword evidence="12" id="KW-1185">Reference proteome</keyword>
<dbReference type="NCBIfam" id="TIGR00233">
    <property type="entry name" value="trpS"/>
    <property type="match status" value="1"/>
</dbReference>
<protein>
    <recommendedName>
        <fullName evidence="2 9">Tryptophan--tRNA ligase</fullName>
        <ecNumber evidence="2 9">6.1.1.2</ecNumber>
    </recommendedName>
</protein>
<evidence type="ECO:0000256" key="1">
    <source>
        <dbReference type="ARBA" id="ARBA00005594"/>
    </source>
</evidence>
<keyword evidence="7 10" id="KW-0030">Aminoacyl-tRNA synthetase</keyword>
<evidence type="ECO:0000256" key="8">
    <source>
        <dbReference type="ARBA" id="ARBA00049929"/>
    </source>
</evidence>
<dbReference type="EC" id="6.1.1.2" evidence="2 9"/>
<evidence type="ECO:0000256" key="7">
    <source>
        <dbReference type="ARBA" id="ARBA00023146"/>
    </source>
</evidence>
<evidence type="ECO:0000313" key="12">
    <source>
        <dbReference type="Proteomes" id="UP000264002"/>
    </source>
</evidence>
<reference evidence="12" key="1">
    <citation type="submission" date="2018-08" db="EMBL/GenBank/DDBJ databases">
        <authorList>
            <person name="Grouzdev D.S."/>
            <person name="Krutkina M.S."/>
        </authorList>
    </citation>
    <scope>NUCLEOTIDE SEQUENCE [LARGE SCALE GENOMIC DNA]</scope>
    <source>
        <strain evidence="12">4-11</strain>
    </source>
</reference>
<dbReference type="Pfam" id="PF00579">
    <property type="entry name" value="tRNA-synt_1b"/>
    <property type="match status" value="1"/>
</dbReference>